<dbReference type="Pfam" id="PF00618">
    <property type="entry name" value="RasGEF_N"/>
    <property type="match status" value="1"/>
</dbReference>
<evidence type="ECO:0000256" key="3">
    <source>
        <dbReference type="SAM" id="MobiDB-lite"/>
    </source>
</evidence>
<dbReference type="InterPro" id="IPR001895">
    <property type="entry name" value="RASGEF_cat_dom"/>
</dbReference>
<sequence>MSSPSSNSNSPISSTLQQHVNTPTSTPKKKLGHSQLSLVSNNSSDQSSNVEEVFIPPSEWVPKAMHTHADILELRERIRPLSQNKSFSRNRRSGKTEAKGVINDTMLTKLLMQYLHEENLTSTLKIIQEETKIKFVPNEVEKESLVSILRVGVKTTGDWFEEIDFNLLDMDPEVEAYHAYGTEQDLSDPTNKENLMDDRHDEKQFVKNPDGTIALSTLNKLIWWFIGNVSNSSDINEYKKIFFLTYQTFTTAEVLLSKFIQIYLLLISDSESTEAFQVMQLLKFWVEQQPNDFNDKLLTTLTNFNDNQVSNNQWSKNLRQAISKLNENQNNHIKRKESKDPPEPRVPKNIFSPTLTLDDVDEEEIARQLCLIDFALYEQIKSSEFLIKGWTKPQFRSKAVNLLAMIRRFNDFTKWVASSILTEQNPRGRVKLLSRYLKICDHLRTLNNFHSLMAIYGGINNTHVFRTKSIRKDLSKQQQDTYNELEKLFTSDSNYKTYRIAYQNAKPPAVPFLGIHLRDLTFVDEGSPDKIDNMINLNKRRTLWRVISNTIRYQPIPYNFLKVHQISLFLTELKLDAEQTQTLDLSHDTISMTPSSPTKH</sequence>
<feature type="domain" description="Ras-GEF" evidence="4">
    <location>
        <begin position="361"/>
        <end position="595"/>
    </location>
</feature>
<dbReference type="SUPFAM" id="SSF48366">
    <property type="entry name" value="Ras GEF"/>
    <property type="match status" value="1"/>
</dbReference>
<dbReference type="EMBL" id="LODT01000021">
    <property type="protein sequence ID" value="KYQ96804.1"/>
    <property type="molecule type" value="Genomic_DNA"/>
</dbReference>
<dbReference type="PANTHER" id="PTHR23113:SF203">
    <property type="entry name" value="RAS GUANINE NUCLEOTIDE EXCHANGE FACTOR H"/>
    <property type="match status" value="1"/>
</dbReference>
<keyword evidence="1 2" id="KW-0344">Guanine-nucleotide releasing factor</keyword>
<dbReference type="Pfam" id="PF00617">
    <property type="entry name" value="RasGEF"/>
    <property type="match status" value="1"/>
</dbReference>
<feature type="compositionally biased region" description="Low complexity" evidence="3">
    <location>
        <begin position="1"/>
        <end position="14"/>
    </location>
</feature>
<dbReference type="GO" id="GO:0007265">
    <property type="term" value="P:Ras protein signal transduction"/>
    <property type="evidence" value="ECO:0007669"/>
    <property type="project" value="TreeGrafter"/>
</dbReference>
<dbReference type="Proteomes" id="UP000076078">
    <property type="component" value="Unassembled WGS sequence"/>
</dbReference>
<dbReference type="InterPro" id="IPR000651">
    <property type="entry name" value="Ras-like_Gua-exchang_fac_N"/>
</dbReference>
<feature type="compositionally biased region" description="Basic and acidic residues" evidence="3">
    <location>
        <begin position="337"/>
        <end position="346"/>
    </location>
</feature>
<evidence type="ECO:0000259" key="4">
    <source>
        <dbReference type="PROSITE" id="PS50009"/>
    </source>
</evidence>
<dbReference type="InterPro" id="IPR006594">
    <property type="entry name" value="LisH"/>
</dbReference>
<name>A0A151ZSP5_TIELA</name>
<proteinExistence type="predicted"/>
<dbReference type="FunCoup" id="A0A151ZSP5">
    <property type="interactions" value="9"/>
</dbReference>
<reference evidence="6 7" key="1">
    <citation type="submission" date="2015-12" db="EMBL/GenBank/DDBJ databases">
        <title>Dictyostelia acquired genes for synthesis and detection of signals that induce cell-type specialization by lateral gene transfer from prokaryotes.</title>
        <authorList>
            <person name="Gloeckner G."/>
            <person name="Schaap P."/>
        </authorList>
    </citation>
    <scope>NUCLEOTIDE SEQUENCE [LARGE SCALE GENOMIC DNA]</scope>
    <source>
        <strain evidence="6 7">TK</strain>
    </source>
</reference>
<dbReference type="CDD" id="cd06224">
    <property type="entry name" value="REM"/>
    <property type="match status" value="1"/>
</dbReference>
<comment type="caution">
    <text evidence="6">The sequence shown here is derived from an EMBL/GenBank/DDBJ whole genome shotgun (WGS) entry which is preliminary data.</text>
</comment>
<dbReference type="STRING" id="361077.A0A151ZSP5"/>
<evidence type="ECO:0000313" key="7">
    <source>
        <dbReference type="Proteomes" id="UP000076078"/>
    </source>
</evidence>
<protein>
    <submittedName>
        <fullName evidence="6">Ras guanine nucleotide exchange factor</fullName>
    </submittedName>
</protein>
<dbReference type="InParanoid" id="A0A151ZSP5"/>
<dbReference type="GO" id="GO:0005886">
    <property type="term" value="C:plasma membrane"/>
    <property type="evidence" value="ECO:0007669"/>
    <property type="project" value="TreeGrafter"/>
</dbReference>
<dbReference type="PANTHER" id="PTHR23113">
    <property type="entry name" value="GUANINE NUCLEOTIDE EXCHANGE FACTOR"/>
    <property type="match status" value="1"/>
</dbReference>
<evidence type="ECO:0000256" key="1">
    <source>
        <dbReference type="ARBA" id="ARBA00022658"/>
    </source>
</evidence>
<keyword evidence="7" id="KW-1185">Reference proteome</keyword>
<evidence type="ECO:0000256" key="2">
    <source>
        <dbReference type="PROSITE-ProRule" id="PRU00168"/>
    </source>
</evidence>
<dbReference type="GO" id="GO:0005085">
    <property type="term" value="F:guanyl-nucleotide exchange factor activity"/>
    <property type="evidence" value="ECO:0007669"/>
    <property type="project" value="UniProtKB-KW"/>
</dbReference>
<dbReference type="InterPro" id="IPR036964">
    <property type="entry name" value="RASGEF_cat_dom_sf"/>
</dbReference>
<evidence type="ECO:0000259" key="5">
    <source>
        <dbReference type="PROSITE" id="PS50212"/>
    </source>
</evidence>
<dbReference type="SMART" id="SM00229">
    <property type="entry name" value="RasGEFN"/>
    <property type="match status" value="1"/>
</dbReference>
<dbReference type="Gene3D" id="1.10.840.10">
    <property type="entry name" value="Ras guanine-nucleotide exchange factors catalytic domain"/>
    <property type="match status" value="1"/>
</dbReference>
<dbReference type="OrthoDB" id="10254377at2759"/>
<dbReference type="SMART" id="SM00147">
    <property type="entry name" value="RasGEF"/>
    <property type="match status" value="1"/>
</dbReference>
<dbReference type="PROSITE" id="PS50212">
    <property type="entry name" value="RASGEF_NTER"/>
    <property type="match status" value="1"/>
</dbReference>
<dbReference type="PROSITE" id="PS50009">
    <property type="entry name" value="RASGEF_CAT"/>
    <property type="match status" value="1"/>
</dbReference>
<feature type="compositionally biased region" description="Low complexity" evidence="3">
    <location>
        <begin position="34"/>
        <end position="50"/>
    </location>
</feature>
<feature type="region of interest" description="Disordered" evidence="3">
    <location>
        <begin position="329"/>
        <end position="350"/>
    </location>
</feature>
<dbReference type="InterPro" id="IPR023578">
    <property type="entry name" value="Ras_GEF_dom_sf"/>
</dbReference>
<dbReference type="OMA" id="FNDFTKW"/>
<feature type="domain" description="N-terminal Ras-GEF" evidence="5">
    <location>
        <begin position="209"/>
        <end position="330"/>
    </location>
</feature>
<dbReference type="Gene3D" id="1.20.870.10">
    <property type="entry name" value="Son of sevenless (SoS) protein Chain: S domain 1"/>
    <property type="match status" value="1"/>
</dbReference>
<dbReference type="CDD" id="cd00155">
    <property type="entry name" value="RasGEF"/>
    <property type="match status" value="1"/>
</dbReference>
<evidence type="ECO:0000313" key="6">
    <source>
        <dbReference type="EMBL" id="KYQ96804.1"/>
    </source>
</evidence>
<dbReference type="AlphaFoldDB" id="A0A151ZSP5"/>
<feature type="region of interest" description="Disordered" evidence="3">
    <location>
        <begin position="1"/>
        <end position="50"/>
    </location>
</feature>
<gene>
    <name evidence="6" type="ORF">DLAC_04107</name>
</gene>
<accession>A0A151ZSP5</accession>
<dbReference type="InterPro" id="IPR008937">
    <property type="entry name" value="Ras-like_GEF"/>
</dbReference>
<dbReference type="PROSITE" id="PS50896">
    <property type="entry name" value="LISH"/>
    <property type="match status" value="1"/>
</dbReference>
<organism evidence="6 7">
    <name type="scientific">Tieghemostelium lacteum</name>
    <name type="common">Slime mold</name>
    <name type="synonym">Dictyostelium lacteum</name>
    <dbReference type="NCBI Taxonomy" id="361077"/>
    <lineage>
        <taxon>Eukaryota</taxon>
        <taxon>Amoebozoa</taxon>
        <taxon>Evosea</taxon>
        <taxon>Eumycetozoa</taxon>
        <taxon>Dictyostelia</taxon>
        <taxon>Dictyosteliales</taxon>
        <taxon>Raperosteliaceae</taxon>
        <taxon>Tieghemostelium</taxon>
    </lineage>
</organism>
<feature type="compositionally biased region" description="Polar residues" evidence="3">
    <location>
        <begin position="15"/>
        <end position="26"/>
    </location>
</feature>